<evidence type="ECO:0008006" key="3">
    <source>
        <dbReference type="Google" id="ProtNLM"/>
    </source>
</evidence>
<reference evidence="1 2" key="1">
    <citation type="submission" date="2024-05" db="EMBL/GenBank/DDBJ databases">
        <authorList>
            <person name="Duchaud E."/>
        </authorList>
    </citation>
    <scope>NUCLEOTIDE SEQUENCE [LARGE SCALE GENOMIC DNA]</scope>
    <source>
        <strain evidence="1">Ena-SAMPLE-TAB-13-05-2024-13:56:06:370-140305</strain>
    </source>
</reference>
<sequence length="144" mass="16786">MIEDKDRIQELLTHLKLSRNALGVAIGDKNGTRFNYIIKGRNGISENIAKKIVETFPEINYEWLKYGVGDMLLKTTDLKKDKDLNYIRTASGELIDIDVIVDSILLNQEKFENNPRFKRYLKTIKDQGIISYQEKLLMEYKSKK</sequence>
<comment type="caution">
    <text evidence="1">The sequence shown here is derived from an EMBL/GenBank/DDBJ whole genome shotgun (WGS) entry which is preliminary data.</text>
</comment>
<protein>
    <recommendedName>
        <fullName evidence="3">HTH cro/C1-type domain-containing protein</fullName>
    </recommendedName>
</protein>
<dbReference type="Proteomes" id="UP001497602">
    <property type="component" value="Unassembled WGS sequence"/>
</dbReference>
<keyword evidence="2" id="KW-1185">Reference proteome</keyword>
<organism evidence="1 2">
    <name type="scientific">Tenacibaculum vairaonense</name>
    <dbReference type="NCBI Taxonomy" id="3137860"/>
    <lineage>
        <taxon>Bacteria</taxon>
        <taxon>Pseudomonadati</taxon>
        <taxon>Bacteroidota</taxon>
        <taxon>Flavobacteriia</taxon>
        <taxon>Flavobacteriales</taxon>
        <taxon>Flavobacteriaceae</taxon>
        <taxon>Tenacibaculum</taxon>
    </lineage>
</organism>
<evidence type="ECO:0000313" key="2">
    <source>
        <dbReference type="Proteomes" id="UP001497602"/>
    </source>
</evidence>
<dbReference type="RefSeq" id="WP_348739804.1">
    <property type="nucleotide sequence ID" value="NZ_CAXJRC010000043.1"/>
</dbReference>
<proteinExistence type="predicted"/>
<accession>A0ABM9PR00</accession>
<gene>
    <name evidence="1" type="ORF">T190115A13A_60214</name>
</gene>
<name>A0ABM9PR00_9FLAO</name>
<dbReference type="EMBL" id="CAXJRC010000043">
    <property type="protein sequence ID" value="CAL2108219.1"/>
    <property type="molecule type" value="Genomic_DNA"/>
</dbReference>
<evidence type="ECO:0000313" key="1">
    <source>
        <dbReference type="EMBL" id="CAL2108219.1"/>
    </source>
</evidence>